<dbReference type="SMART" id="SM00322">
    <property type="entry name" value="KH"/>
    <property type="match status" value="1"/>
</dbReference>
<evidence type="ECO:0000259" key="10">
    <source>
        <dbReference type="PROSITE" id="PS50823"/>
    </source>
</evidence>
<comment type="similarity">
    <text evidence="1 8 9">Belongs to the universal ribosomal protein uS3 family.</text>
</comment>
<comment type="function">
    <text evidence="6 8">Binds the lower part of the 30S subunit head. Binds mRNA in the 70S ribosome, positioning it for translation.</text>
</comment>
<dbReference type="GO" id="GO:0003735">
    <property type="term" value="F:structural constituent of ribosome"/>
    <property type="evidence" value="ECO:0007669"/>
    <property type="project" value="InterPro"/>
</dbReference>
<dbReference type="Gene3D" id="3.30.300.20">
    <property type="match status" value="1"/>
</dbReference>
<dbReference type="EMBL" id="QNBC01000126">
    <property type="protein sequence ID" value="RKX64872.1"/>
    <property type="molecule type" value="Genomic_DNA"/>
</dbReference>
<protein>
    <recommendedName>
        <fullName evidence="7 8">Small ribosomal subunit protein uS3</fullName>
    </recommendedName>
</protein>
<sequence>MGQKTNPIGFRVGITKNWYSRWFTKRNQYNKYLSEDIMLRKYLEKRLKNASISTIEIERTKNKINIILRTSRPGVVIGKKGSEVDKLREELRSLLKDIDLHITIEEIKYPETDAVLVAKNIARQLESRVSYRRAMKRAIQGALKMGAKGIKVMCAGRIGGAEIARTEWYREGRVPLHTLKADIDYATYTAFTMSGTIGIKVWIYKGDVVDREQVFKKSVK</sequence>
<dbReference type="CDD" id="cd02412">
    <property type="entry name" value="KH-II_30S_S3"/>
    <property type="match status" value="1"/>
</dbReference>
<dbReference type="Proteomes" id="UP000282321">
    <property type="component" value="Unassembled WGS sequence"/>
</dbReference>
<dbReference type="InterPro" id="IPR005704">
    <property type="entry name" value="Ribosomal_uS3_bac-typ"/>
</dbReference>
<dbReference type="InterPro" id="IPR057258">
    <property type="entry name" value="Ribosomal_uS3"/>
</dbReference>
<evidence type="ECO:0000256" key="3">
    <source>
        <dbReference type="ARBA" id="ARBA00022884"/>
    </source>
</evidence>
<comment type="subunit">
    <text evidence="8">Part of the 30S ribosomal subunit. Forms a tight complex with proteins S10 and S14.</text>
</comment>
<feature type="domain" description="KH type-2" evidence="10">
    <location>
        <begin position="39"/>
        <end position="108"/>
    </location>
</feature>
<evidence type="ECO:0000256" key="5">
    <source>
        <dbReference type="ARBA" id="ARBA00023274"/>
    </source>
</evidence>
<dbReference type="PANTHER" id="PTHR11760">
    <property type="entry name" value="30S/40S RIBOSOMAL PROTEIN S3"/>
    <property type="match status" value="1"/>
</dbReference>
<dbReference type="FunFam" id="3.30.300.20:FF:000001">
    <property type="entry name" value="30S ribosomal protein S3"/>
    <property type="match status" value="1"/>
</dbReference>
<dbReference type="PROSITE" id="PS50084">
    <property type="entry name" value="KH_TYPE_1"/>
    <property type="match status" value="1"/>
</dbReference>
<dbReference type="GO" id="GO:0022627">
    <property type="term" value="C:cytosolic small ribosomal subunit"/>
    <property type="evidence" value="ECO:0007669"/>
    <property type="project" value="TreeGrafter"/>
</dbReference>
<proteinExistence type="inferred from homology"/>
<dbReference type="GO" id="GO:0019843">
    <property type="term" value="F:rRNA binding"/>
    <property type="evidence" value="ECO:0007669"/>
    <property type="project" value="UniProtKB-UniRule"/>
</dbReference>
<reference evidence="11 12" key="1">
    <citation type="submission" date="2018-06" db="EMBL/GenBank/DDBJ databases">
        <title>Extensive metabolic versatility and redundancy in microbially diverse, dynamic hydrothermal sediments.</title>
        <authorList>
            <person name="Dombrowski N."/>
            <person name="Teske A."/>
            <person name="Baker B.J."/>
        </authorList>
    </citation>
    <scope>NUCLEOTIDE SEQUENCE [LARGE SCALE GENOMIC DNA]</scope>
    <source>
        <strain evidence="11">B35_G9</strain>
    </source>
</reference>
<keyword evidence="2 8" id="KW-0699">rRNA-binding</keyword>
<evidence type="ECO:0000256" key="1">
    <source>
        <dbReference type="ARBA" id="ARBA00010761"/>
    </source>
</evidence>
<dbReference type="InterPro" id="IPR018280">
    <property type="entry name" value="Ribosomal_uS3_CS"/>
</dbReference>
<keyword evidence="3 8" id="KW-0694">RNA-binding</keyword>
<organism evidence="11 12">
    <name type="scientific">candidate division TA06 bacterium</name>
    <dbReference type="NCBI Taxonomy" id="2250710"/>
    <lineage>
        <taxon>Bacteria</taxon>
        <taxon>Bacteria division TA06</taxon>
    </lineage>
</organism>
<evidence type="ECO:0000256" key="9">
    <source>
        <dbReference type="RuleBase" id="RU003624"/>
    </source>
</evidence>
<accession>A0A660S5B9</accession>
<keyword evidence="4 8" id="KW-0689">Ribosomal protein</keyword>
<dbReference type="PROSITE" id="PS00548">
    <property type="entry name" value="RIBOSOMAL_S3"/>
    <property type="match status" value="1"/>
</dbReference>
<keyword evidence="5 8" id="KW-0687">Ribonucleoprotein</keyword>
<dbReference type="InterPro" id="IPR004044">
    <property type="entry name" value="KH_dom_type_2"/>
</dbReference>
<evidence type="ECO:0000256" key="6">
    <source>
        <dbReference type="ARBA" id="ARBA00024998"/>
    </source>
</evidence>
<dbReference type="Pfam" id="PF00189">
    <property type="entry name" value="Ribosomal_S3_C"/>
    <property type="match status" value="1"/>
</dbReference>
<evidence type="ECO:0000313" key="12">
    <source>
        <dbReference type="Proteomes" id="UP000282321"/>
    </source>
</evidence>
<dbReference type="InterPro" id="IPR015946">
    <property type="entry name" value="KH_dom-like_a/b"/>
</dbReference>
<dbReference type="InterPro" id="IPR001351">
    <property type="entry name" value="Ribosomal_uS3_C"/>
</dbReference>
<evidence type="ECO:0000313" key="11">
    <source>
        <dbReference type="EMBL" id="RKX64872.1"/>
    </source>
</evidence>
<evidence type="ECO:0000256" key="2">
    <source>
        <dbReference type="ARBA" id="ARBA00022730"/>
    </source>
</evidence>
<dbReference type="NCBIfam" id="TIGR01009">
    <property type="entry name" value="rpsC_bact"/>
    <property type="match status" value="1"/>
</dbReference>
<dbReference type="Pfam" id="PF07650">
    <property type="entry name" value="KH_2"/>
    <property type="match status" value="1"/>
</dbReference>
<evidence type="ECO:0000256" key="4">
    <source>
        <dbReference type="ARBA" id="ARBA00022980"/>
    </source>
</evidence>
<dbReference type="InterPro" id="IPR036419">
    <property type="entry name" value="Ribosomal_S3_C_sf"/>
</dbReference>
<dbReference type="GO" id="GO:0006412">
    <property type="term" value="P:translation"/>
    <property type="evidence" value="ECO:0007669"/>
    <property type="project" value="UniProtKB-UniRule"/>
</dbReference>
<dbReference type="PANTHER" id="PTHR11760:SF19">
    <property type="entry name" value="SMALL RIBOSOMAL SUBUNIT PROTEIN US3C"/>
    <property type="match status" value="1"/>
</dbReference>
<name>A0A660S5B9_UNCT6</name>
<evidence type="ECO:0000256" key="7">
    <source>
        <dbReference type="ARBA" id="ARBA00035257"/>
    </source>
</evidence>
<dbReference type="AlphaFoldDB" id="A0A660S5B9"/>
<dbReference type="FunFam" id="3.30.1140.32:FF:000002">
    <property type="entry name" value="30S ribosomal protein S3"/>
    <property type="match status" value="1"/>
</dbReference>
<dbReference type="Gene3D" id="3.30.1140.32">
    <property type="entry name" value="Ribosomal protein S3, C-terminal domain"/>
    <property type="match status" value="1"/>
</dbReference>
<dbReference type="HAMAP" id="MF_01309_B">
    <property type="entry name" value="Ribosomal_uS3_B"/>
    <property type="match status" value="1"/>
</dbReference>
<dbReference type="SUPFAM" id="SSF54821">
    <property type="entry name" value="Ribosomal protein S3 C-terminal domain"/>
    <property type="match status" value="1"/>
</dbReference>
<dbReference type="InterPro" id="IPR004087">
    <property type="entry name" value="KH_dom"/>
</dbReference>
<evidence type="ECO:0000256" key="8">
    <source>
        <dbReference type="HAMAP-Rule" id="MF_01309"/>
    </source>
</evidence>
<dbReference type="PROSITE" id="PS50823">
    <property type="entry name" value="KH_TYPE_2"/>
    <property type="match status" value="1"/>
</dbReference>
<gene>
    <name evidence="8" type="primary">rpsC</name>
    <name evidence="11" type="ORF">DRP44_07505</name>
</gene>
<dbReference type="GO" id="GO:0003729">
    <property type="term" value="F:mRNA binding"/>
    <property type="evidence" value="ECO:0007669"/>
    <property type="project" value="UniProtKB-UniRule"/>
</dbReference>
<dbReference type="SUPFAM" id="SSF54814">
    <property type="entry name" value="Prokaryotic type KH domain (KH-domain type II)"/>
    <property type="match status" value="1"/>
</dbReference>
<comment type="caution">
    <text evidence="11">The sequence shown here is derived from an EMBL/GenBank/DDBJ whole genome shotgun (WGS) entry which is preliminary data.</text>
</comment>
<dbReference type="InterPro" id="IPR009019">
    <property type="entry name" value="KH_sf_prok-type"/>
</dbReference>